<feature type="domain" description="Glutamyl/glutaminyl-tRNA synthetase class Ib catalytic" evidence="12">
    <location>
        <begin position="44"/>
        <end position="346"/>
    </location>
</feature>
<protein>
    <recommendedName>
        <fullName evidence="10">Glutamate--tRNA ligase, mitochondrial</fullName>
        <ecNumber evidence="3">6.1.1.17</ecNumber>
    </recommendedName>
    <alternativeName>
        <fullName evidence="9">Glutamyl-tRNA synthetase</fullName>
    </alternativeName>
</protein>
<evidence type="ECO:0000313" key="14">
    <source>
        <dbReference type="Proteomes" id="UP000237438"/>
    </source>
</evidence>
<dbReference type="Proteomes" id="UP000237438">
    <property type="component" value="Unassembled WGS sequence"/>
</dbReference>
<dbReference type="InterPro" id="IPR033910">
    <property type="entry name" value="GluRS_core"/>
</dbReference>
<comment type="similarity">
    <text evidence="2">Belongs to the class-I aminoacyl-tRNA synthetase family. Glutamate--tRNA ligase type 1 subfamily.</text>
</comment>
<evidence type="ECO:0000256" key="1">
    <source>
        <dbReference type="ARBA" id="ARBA00004173"/>
    </source>
</evidence>
<dbReference type="GO" id="GO:0005739">
    <property type="term" value="C:mitochondrion"/>
    <property type="evidence" value="ECO:0007669"/>
    <property type="project" value="UniProtKB-SubCell"/>
</dbReference>
<name>A0A2S4PS69_9PEZI</name>
<keyword evidence="7 11" id="KW-0648">Protein biosynthesis</keyword>
<comment type="caution">
    <text evidence="13">The sequence shown here is derived from an EMBL/GenBank/DDBJ whole genome shotgun (WGS) entry which is preliminary data.</text>
</comment>
<dbReference type="FunFam" id="3.40.50.620:FF:000045">
    <property type="entry name" value="Glutamate--tRNA ligase, mitochondrial"/>
    <property type="match status" value="1"/>
</dbReference>
<sequence>MIRRFLPELKNTSLKCNSSLVFRHISTASRTRKPQPLSERGPARTRFAPSPTGYVHLGSLRTALFNYLVAKATGGQFILRIEDTDQKRTVPDAIQRIYEDLRWAGIHWDEGPDSGGRFGPYQQSERLQLYLKYADKLLVSGNAYRCFCTPIRLEALAANQTQLGLPRGYDRCCAHISNESSNIRASNGDSFVIRLKSPEQYPPFSDLVYGFIKQINKNVASNTFDDPILLKSDGFPTYHFANVVDDHLMQITDVIRGAEWMSSTHKHIAIYEAFGWEPPTFSHVGLLLDESKKKLSKRKASMEIAKIRSEGIFPETLTNFVALLGWSHELSSDVMSMKKLIEHASMKFTKGDTVVNFNKLYFLQRRHAARYASAPPSDHPLHSLYHLAVIPIVKELDFRSSFEDFSTYSNLAFGQSRCTYVQRILEADAGNYTTPKEFILRNIYFFVPPSSKTLSETMSTKIKILGPSDNNNKTENIETLLLLFRTINEIDLDEWQIEILRGRVNWIIEQRTKMISKSQLNKMETTSESINRDQAIKKAWGKFVHQYLRWALCADKSGPDGITILFLLGKQNVSERLRRAEEVVRSQLEDFSERVSDPLSQNF</sequence>
<dbReference type="Gene3D" id="3.40.50.620">
    <property type="entry name" value="HUPs"/>
    <property type="match status" value="1"/>
</dbReference>
<dbReference type="InterPro" id="IPR014729">
    <property type="entry name" value="Rossmann-like_a/b/a_fold"/>
</dbReference>
<keyword evidence="14" id="KW-1185">Reference proteome</keyword>
<evidence type="ECO:0000256" key="6">
    <source>
        <dbReference type="ARBA" id="ARBA00022840"/>
    </source>
</evidence>
<evidence type="ECO:0000256" key="10">
    <source>
        <dbReference type="ARBA" id="ARBA00072917"/>
    </source>
</evidence>
<keyword evidence="4 11" id="KW-0436">Ligase</keyword>
<evidence type="ECO:0000256" key="5">
    <source>
        <dbReference type="ARBA" id="ARBA00022741"/>
    </source>
</evidence>
<dbReference type="InterPro" id="IPR000924">
    <property type="entry name" value="Glu/Gln-tRNA-synth"/>
</dbReference>
<evidence type="ECO:0000256" key="3">
    <source>
        <dbReference type="ARBA" id="ARBA00012835"/>
    </source>
</evidence>
<keyword evidence="6 11" id="KW-0067">ATP-binding</keyword>
<dbReference type="GO" id="GO:0005524">
    <property type="term" value="F:ATP binding"/>
    <property type="evidence" value="ECO:0007669"/>
    <property type="project" value="UniProtKB-KW"/>
</dbReference>
<dbReference type="HAMAP" id="MF_00022">
    <property type="entry name" value="Glu_tRNA_synth_type1"/>
    <property type="match status" value="1"/>
</dbReference>
<dbReference type="PRINTS" id="PR00987">
    <property type="entry name" value="TRNASYNTHGLU"/>
</dbReference>
<dbReference type="InterPro" id="IPR049940">
    <property type="entry name" value="GluQ/Sye"/>
</dbReference>
<dbReference type="STRING" id="225359.A0A2S4PS69"/>
<dbReference type="EMBL" id="PEDP01000823">
    <property type="protein sequence ID" value="POS84882.1"/>
    <property type="molecule type" value="Genomic_DNA"/>
</dbReference>
<dbReference type="InterPro" id="IPR008925">
    <property type="entry name" value="aa_tRNA-synth_I_cd-bd_sf"/>
</dbReference>
<reference evidence="13 14" key="1">
    <citation type="submission" date="2017-10" db="EMBL/GenBank/DDBJ databases">
        <title>Development of genomic resources for the powdery mildew, Erysiphe pulchra.</title>
        <authorList>
            <person name="Wadl P.A."/>
            <person name="Mack B.M."/>
            <person name="Moore G."/>
            <person name="Beltz S.B."/>
        </authorList>
    </citation>
    <scope>NUCLEOTIDE SEQUENCE [LARGE SCALE GENOMIC DNA]</scope>
    <source>
        <strain evidence="13">Cflorida</strain>
    </source>
</reference>
<dbReference type="OrthoDB" id="428822at2759"/>
<evidence type="ECO:0000259" key="12">
    <source>
        <dbReference type="Pfam" id="PF00749"/>
    </source>
</evidence>
<dbReference type="InterPro" id="IPR004527">
    <property type="entry name" value="Glu-tRNA-ligase_bac/mito"/>
</dbReference>
<dbReference type="AlphaFoldDB" id="A0A2S4PS69"/>
<dbReference type="GO" id="GO:0008270">
    <property type="term" value="F:zinc ion binding"/>
    <property type="evidence" value="ECO:0007669"/>
    <property type="project" value="InterPro"/>
</dbReference>
<dbReference type="InterPro" id="IPR020058">
    <property type="entry name" value="Glu/Gln-tRNA-synth_Ib_cat-dom"/>
</dbReference>
<evidence type="ECO:0000256" key="11">
    <source>
        <dbReference type="RuleBase" id="RU363037"/>
    </source>
</evidence>
<evidence type="ECO:0000256" key="9">
    <source>
        <dbReference type="ARBA" id="ARBA00030865"/>
    </source>
</evidence>
<gene>
    <name evidence="13" type="ORF">EPUL_002850</name>
</gene>
<evidence type="ECO:0000256" key="2">
    <source>
        <dbReference type="ARBA" id="ARBA00007894"/>
    </source>
</evidence>
<dbReference type="EC" id="6.1.1.17" evidence="3"/>
<keyword evidence="8 11" id="KW-0030">Aminoacyl-tRNA synthetase</keyword>
<dbReference type="GO" id="GO:0000049">
    <property type="term" value="F:tRNA binding"/>
    <property type="evidence" value="ECO:0007669"/>
    <property type="project" value="InterPro"/>
</dbReference>
<dbReference type="CDD" id="cd00808">
    <property type="entry name" value="GluRS_core"/>
    <property type="match status" value="1"/>
</dbReference>
<dbReference type="PANTHER" id="PTHR43311">
    <property type="entry name" value="GLUTAMATE--TRNA LIGASE"/>
    <property type="match status" value="1"/>
</dbReference>
<evidence type="ECO:0000256" key="8">
    <source>
        <dbReference type="ARBA" id="ARBA00023146"/>
    </source>
</evidence>
<evidence type="ECO:0000256" key="4">
    <source>
        <dbReference type="ARBA" id="ARBA00022598"/>
    </source>
</evidence>
<feature type="non-terminal residue" evidence="13">
    <location>
        <position position="603"/>
    </location>
</feature>
<dbReference type="InterPro" id="IPR020751">
    <property type="entry name" value="aa-tRNA-synth_I_codon-bd_sub2"/>
</dbReference>
<dbReference type="GO" id="GO:0006424">
    <property type="term" value="P:glutamyl-tRNA aminoacylation"/>
    <property type="evidence" value="ECO:0007669"/>
    <property type="project" value="InterPro"/>
</dbReference>
<dbReference type="NCBIfam" id="TIGR00464">
    <property type="entry name" value="gltX_bact"/>
    <property type="match status" value="1"/>
</dbReference>
<proteinExistence type="inferred from homology"/>
<keyword evidence="5 11" id="KW-0547">Nucleotide-binding</keyword>
<dbReference type="SUPFAM" id="SSF48163">
    <property type="entry name" value="An anticodon-binding domain of class I aminoacyl-tRNA synthetases"/>
    <property type="match status" value="1"/>
</dbReference>
<dbReference type="PANTHER" id="PTHR43311:SF2">
    <property type="entry name" value="GLUTAMATE--TRNA LIGASE, MITOCHONDRIAL-RELATED"/>
    <property type="match status" value="1"/>
</dbReference>
<accession>A0A2S4PS69</accession>
<dbReference type="Gene3D" id="1.10.10.350">
    <property type="match status" value="1"/>
</dbReference>
<comment type="subcellular location">
    <subcellularLocation>
        <location evidence="1">Mitochondrion</location>
    </subcellularLocation>
</comment>
<dbReference type="Pfam" id="PF00749">
    <property type="entry name" value="tRNA-synt_1c"/>
    <property type="match status" value="1"/>
</dbReference>
<dbReference type="GO" id="GO:0004818">
    <property type="term" value="F:glutamate-tRNA ligase activity"/>
    <property type="evidence" value="ECO:0007669"/>
    <property type="project" value="UniProtKB-EC"/>
</dbReference>
<organism evidence="13 14">
    <name type="scientific">Erysiphe pulchra</name>
    <dbReference type="NCBI Taxonomy" id="225359"/>
    <lineage>
        <taxon>Eukaryota</taxon>
        <taxon>Fungi</taxon>
        <taxon>Dikarya</taxon>
        <taxon>Ascomycota</taxon>
        <taxon>Pezizomycotina</taxon>
        <taxon>Leotiomycetes</taxon>
        <taxon>Erysiphales</taxon>
        <taxon>Erysiphaceae</taxon>
        <taxon>Erysiphe</taxon>
    </lineage>
</organism>
<dbReference type="SUPFAM" id="SSF52374">
    <property type="entry name" value="Nucleotidylyl transferase"/>
    <property type="match status" value="1"/>
</dbReference>
<evidence type="ECO:0000313" key="13">
    <source>
        <dbReference type="EMBL" id="POS84882.1"/>
    </source>
</evidence>
<evidence type="ECO:0000256" key="7">
    <source>
        <dbReference type="ARBA" id="ARBA00022917"/>
    </source>
</evidence>